<comment type="caution">
    <text evidence="1">The sequence shown here is derived from an EMBL/GenBank/DDBJ whole genome shotgun (WGS) entry which is preliminary data.</text>
</comment>
<sequence length="70" mass="7392">GDSLDVLWPEPEATADRVEFISGDDGDLPVLRLGDHTLGPSDGSVATQLRSRLAAAGLLPEYAGCLRRVC</sequence>
<gene>
    <name evidence="1" type="ORF">Tci_929268</name>
</gene>
<accession>A0A699XC90</accession>
<name>A0A699XC90_TANCI</name>
<dbReference type="EMBL" id="BKCJ011839523">
    <property type="protein sequence ID" value="GFD57299.1"/>
    <property type="molecule type" value="Genomic_DNA"/>
</dbReference>
<feature type="non-terminal residue" evidence="1">
    <location>
        <position position="1"/>
    </location>
</feature>
<protein>
    <submittedName>
        <fullName evidence="1">Uncharacterized protein</fullName>
    </submittedName>
</protein>
<dbReference type="AlphaFoldDB" id="A0A699XC90"/>
<evidence type="ECO:0000313" key="1">
    <source>
        <dbReference type="EMBL" id="GFD57299.1"/>
    </source>
</evidence>
<reference evidence="1" key="1">
    <citation type="journal article" date="2019" name="Sci. Rep.">
        <title>Draft genome of Tanacetum cinerariifolium, the natural source of mosquito coil.</title>
        <authorList>
            <person name="Yamashiro T."/>
            <person name="Shiraishi A."/>
            <person name="Satake H."/>
            <person name="Nakayama K."/>
        </authorList>
    </citation>
    <scope>NUCLEOTIDE SEQUENCE</scope>
</reference>
<proteinExistence type="predicted"/>
<organism evidence="1">
    <name type="scientific">Tanacetum cinerariifolium</name>
    <name type="common">Dalmatian daisy</name>
    <name type="synonym">Chrysanthemum cinerariifolium</name>
    <dbReference type="NCBI Taxonomy" id="118510"/>
    <lineage>
        <taxon>Eukaryota</taxon>
        <taxon>Viridiplantae</taxon>
        <taxon>Streptophyta</taxon>
        <taxon>Embryophyta</taxon>
        <taxon>Tracheophyta</taxon>
        <taxon>Spermatophyta</taxon>
        <taxon>Magnoliopsida</taxon>
        <taxon>eudicotyledons</taxon>
        <taxon>Gunneridae</taxon>
        <taxon>Pentapetalae</taxon>
        <taxon>asterids</taxon>
        <taxon>campanulids</taxon>
        <taxon>Asterales</taxon>
        <taxon>Asteraceae</taxon>
        <taxon>Asteroideae</taxon>
        <taxon>Anthemideae</taxon>
        <taxon>Anthemidinae</taxon>
        <taxon>Tanacetum</taxon>
    </lineage>
</organism>